<dbReference type="PANTHER" id="PTHR31162:SF0">
    <property type="entry name" value="MALIC ACID TRANSPORT PROTEIN"/>
    <property type="match status" value="1"/>
</dbReference>
<evidence type="ECO:0000256" key="2">
    <source>
        <dbReference type="ARBA" id="ARBA00022692"/>
    </source>
</evidence>
<feature type="transmembrane region" description="Helical" evidence="5">
    <location>
        <begin position="64"/>
        <end position="83"/>
    </location>
</feature>
<dbReference type="InterPro" id="IPR004695">
    <property type="entry name" value="SLAC1/Mae1/Ssu1/TehA"/>
</dbReference>
<feature type="transmembrane region" description="Helical" evidence="5">
    <location>
        <begin position="345"/>
        <end position="369"/>
    </location>
</feature>
<evidence type="ECO:0008006" key="8">
    <source>
        <dbReference type="Google" id="ProtNLM"/>
    </source>
</evidence>
<evidence type="ECO:0000256" key="3">
    <source>
        <dbReference type="ARBA" id="ARBA00022989"/>
    </source>
</evidence>
<keyword evidence="2 5" id="KW-0812">Transmembrane</keyword>
<dbReference type="Gene3D" id="1.50.10.150">
    <property type="entry name" value="Voltage-dependent anion channel"/>
    <property type="match status" value="1"/>
</dbReference>
<feature type="transmembrane region" description="Helical" evidence="5">
    <location>
        <begin position="23"/>
        <end position="43"/>
    </location>
</feature>
<feature type="transmembrane region" description="Helical" evidence="5">
    <location>
        <begin position="242"/>
        <end position="260"/>
    </location>
</feature>
<reference evidence="6" key="1">
    <citation type="submission" date="2023-08" db="EMBL/GenBank/DDBJ databases">
        <title>Black Yeasts Isolated from many extreme environments.</title>
        <authorList>
            <person name="Coleine C."/>
            <person name="Stajich J.E."/>
            <person name="Selbmann L."/>
        </authorList>
    </citation>
    <scope>NUCLEOTIDE SEQUENCE</scope>
    <source>
        <strain evidence="6">CCFEE 5810</strain>
    </source>
</reference>
<evidence type="ECO:0000256" key="5">
    <source>
        <dbReference type="SAM" id="Phobius"/>
    </source>
</evidence>
<feature type="transmembrane region" description="Helical" evidence="5">
    <location>
        <begin position="320"/>
        <end position="339"/>
    </location>
</feature>
<comment type="subcellular location">
    <subcellularLocation>
        <location evidence="1">Membrane</location>
        <topology evidence="1">Multi-pass membrane protein</topology>
    </subcellularLocation>
</comment>
<evidence type="ECO:0000313" key="6">
    <source>
        <dbReference type="EMBL" id="KAK5699566.1"/>
    </source>
</evidence>
<dbReference type="GO" id="GO:0015140">
    <property type="term" value="F:malate transmembrane transporter activity"/>
    <property type="evidence" value="ECO:0007669"/>
    <property type="project" value="InterPro"/>
</dbReference>
<proteinExistence type="predicted"/>
<dbReference type="InterPro" id="IPR030185">
    <property type="entry name" value="Mae1"/>
</dbReference>
<dbReference type="GO" id="GO:0016020">
    <property type="term" value="C:membrane"/>
    <property type="evidence" value="ECO:0007669"/>
    <property type="project" value="UniProtKB-SubCell"/>
</dbReference>
<dbReference type="Proteomes" id="UP001310594">
    <property type="component" value="Unassembled WGS sequence"/>
</dbReference>
<feature type="transmembrane region" description="Helical" evidence="5">
    <location>
        <begin position="163"/>
        <end position="184"/>
    </location>
</feature>
<dbReference type="Pfam" id="PF03595">
    <property type="entry name" value="SLAC1"/>
    <property type="match status" value="2"/>
</dbReference>
<evidence type="ECO:0000313" key="7">
    <source>
        <dbReference type="Proteomes" id="UP001310594"/>
    </source>
</evidence>
<feature type="transmembrane region" description="Helical" evidence="5">
    <location>
        <begin position="280"/>
        <end position="308"/>
    </location>
</feature>
<dbReference type="PANTHER" id="PTHR31162">
    <property type="entry name" value="MALIC ACID TRANSPORT PROTEIN-RELATED"/>
    <property type="match status" value="1"/>
</dbReference>
<dbReference type="EMBL" id="JAVRQU010000008">
    <property type="protein sequence ID" value="KAK5699566.1"/>
    <property type="molecule type" value="Genomic_DNA"/>
</dbReference>
<keyword evidence="3 5" id="KW-1133">Transmembrane helix</keyword>
<evidence type="ECO:0000256" key="4">
    <source>
        <dbReference type="ARBA" id="ARBA00023136"/>
    </source>
</evidence>
<dbReference type="CDD" id="cd09317">
    <property type="entry name" value="TDT_Mae1_like"/>
    <property type="match status" value="1"/>
</dbReference>
<protein>
    <recommendedName>
        <fullName evidence="8">Malic acid transport protein</fullName>
    </recommendedName>
</protein>
<sequence length="378" mass="41259">MSTGAVAVVLGQTPNRFPGLDTIGTIFFILNLVLFVAITAVMITRFIMFPQKLSESLNHPIEGLFFGAAWVSVSLILNGTQAYGVPNCGPWLVEALRICFWMYCGAVMLVAIFQYYIFFQGERLQVKDAMPAWIFPMYPLLVVGPKAGALIQSQPQGAGYQMWAAAVMLQGLAWIVSIMIYAMYMQRLMTSELPSPPTRPGMYISVGPAGEFNTFHHGTKKQTVSRWCWSDLPLQAHIARPALTASLGYTAAGLIVLGIRAPSVLPFNAFGISEIPDGQIVRALGILAGSFVIMFSVWFFFVSSVAIIAGIKQMTFTLNWWAFVFPNAGLTLAGIQLGSAYSSPGINGVCSALTLFLVTMWLITAAFHIKAIWQGTLL</sequence>
<organism evidence="6 7">
    <name type="scientific">Elasticomyces elasticus</name>
    <dbReference type="NCBI Taxonomy" id="574655"/>
    <lineage>
        <taxon>Eukaryota</taxon>
        <taxon>Fungi</taxon>
        <taxon>Dikarya</taxon>
        <taxon>Ascomycota</taxon>
        <taxon>Pezizomycotina</taxon>
        <taxon>Dothideomycetes</taxon>
        <taxon>Dothideomycetidae</taxon>
        <taxon>Mycosphaerellales</taxon>
        <taxon>Teratosphaeriaceae</taxon>
        <taxon>Elasticomyces</taxon>
    </lineage>
</organism>
<evidence type="ECO:0000256" key="1">
    <source>
        <dbReference type="ARBA" id="ARBA00004141"/>
    </source>
</evidence>
<accession>A0AAN7W5H1</accession>
<feature type="transmembrane region" description="Helical" evidence="5">
    <location>
        <begin position="95"/>
        <end position="118"/>
    </location>
</feature>
<keyword evidence="4 5" id="KW-0472">Membrane</keyword>
<name>A0AAN7W5H1_9PEZI</name>
<feature type="transmembrane region" description="Helical" evidence="5">
    <location>
        <begin position="130"/>
        <end position="151"/>
    </location>
</feature>
<gene>
    <name evidence="6" type="ORF">LTR97_005694</name>
</gene>
<comment type="caution">
    <text evidence="6">The sequence shown here is derived from an EMBL/GenBank/DDBJ whole genome shotgun (WGS) entry which is preliminary data.</text>
</comment>
<dbReference type="InterPro" id="IPR038665">
    <property type="entry name" value="Voltage-dep_anion_channel_sf"/>
</dbReference>
<dbReference type="AlphaFoldDB" id="A0AAN7W5H1"/>